<dbReference type="InterPro" id="IPR025827">
    <property type="entry name" value="Zn_ribbon_recom_dom"/>
</dbReference>
<dbReference type="InterPro" id="IPR011109">
    <property type="entry name" value="DNA_bind_recombinase_dom"/>
</dbReference>
<gene>
    <name evidence="5" type="ORF">SHK19_00940</name>
</gene>
<dbReference type="SMART" id="SM00857">
    <property type="entry name" value="Resolvase"/>
    <property type="match status" value="1"/>
</dbReference>
<feature type="region of interest" description="Disordered" evidence="2">
    <location>
        <begin position="145"/>
        <end position="164"/>
    </location>
</feature>
<dbReference type="PROSITE" id="PS51737">
    <property type="entry name" value="RECOMBINASE_DNA_BIND"/>
    <property type="match status" value="1"/>
</dbReference>
<feature type="domain" description="Recombinase" evidence="4">
    <location>
        <begin position="160"/>
        <end position="272"/>
    </location>
</feature>
<evidence type="ECO:0000313" key="6">
    <source>
        <dbReference type="Proteomes" id="UP001327225"/>
    </source>
</evidence>
<dbReference type="SUPFAM" id="SSF53041">
    <property type="entry name" value="Resolvase-like"/>
    <property type="match status" value="1"/>
</dbReference>
<dbReference type="Gene3D" id="3.90.1750.20">
    <property type="entry name" value="Putative Large Serine Recombinase, Chain B, Domain 2"/>
    <property type="match status" value="1"/>
</dbReference>
<accession>A0ABZ0ZTI0</accession>
<proteinExistence type="predicted"/>
<name>A0ABZ0ZTI0_9ACTN</name>
<dbReference type="Proteomes" id="UP001327225">
    <property type="component" value="Chromosome"/>
</dbReference>
<dbReference type="Gene3D" id="3.40.50.1390">
    <property type="entry name" value="Resolvase, N-terminal catalytic domain"/>
    <property type="match status" value="1"/>
</dbReference>
<keyword evidence="1" id="KW-0175">Coiled coil</keyword>
<dbReference type="InterPro" id="IPR006119">
    <property type="entry name" value="Resolv_N"/>
</dbReference>
<sequence>MRPLAAIYVRISRDKEGKGLGVGRQEADCRLLAEKLGFDVADVYDDNDFSATKTKPRPRFEQLMEDAKSGKFSAVLTWHTDRLYRRPADLHRLIAVLKPRDIPVYTVKAGALDLTTSSGRMQAGIFAEIAQHEVELKAERQKRKELELAQSGEPRTSSRAFGFEPDGRTWRQPEAEMIQQATADVLAGTSLAEIIRRWNASGYKTARGRDDWTHGRVRAVLTRWKNAGVRERNIYDGNKIVDTELYPGTWEPLVSRAELEAVRNLLFDPKRRTGPGNHVRKHLLSFFLTCGACGHPLRAGNTQSYGKRHLTYQCGGKHTTAEGKTCWSSISYAVAEETVRDHIAKRLALPDASLFRATNEDREAFEANHEARARLESDRARIHELKLDRVDKAVLLAEVAAELDALAEQFERLAQRGALAETMRGFTRIEDAEVPEEDSSTGKAVDLTKLIGNIKAARSAARERFDALELSTQRQILEALVRVIILPATPGRQYRGNRELSAERVEIVDLDPKTGEPLPEELLATAWTLR</sequence>
<reference evidence="6" key="1">
    <citation type="submission" date="2023-12" db="EMBL/GenBank/DDBJ databases">
        <title>Novel species in genus Nocardioides.</title>
        <authorList>
            <person name="Zhou H."/>
        </authorList>
    </citation>
    <scope>NUCLEOTIDE SEQUENCE [LARGE SCALE GENOMIC DNA]</scope>
    <source>
        <strain evidence="6">HM61</strain>
    </source>
</reference>
<dbReference type="RefSeq" id="WP_322937585.1">
    <property type="nucleotide sequence ID" value="NZ_CP141059.1"/>
</dbReference>
<dbReference type="InterPro" id="IPR036162">
    <property type="entry name" value="Resolvase-like_N_sf"/>
</dbReference>
<dbReference type="InterPro" id="IPR050639">
    <property type="entry name" value="SSR_resolvase"/>
</dbReference>
<evidence type="ECO:0000259" key="4">
    <source>
        <dbReference type="PROSITE" id="PS51737"/>
    </source>
</evidence>
<dbReference type="PANTHER" id="PTHR30461">
    <property type="entry name" value="DNA-INVERTASE FROM LAMBDOID PROPHAGE"/>
    <property type="match status" value="1"/>
</dbReference>
<dbReference type="EMBL" id="CP141059">
    <property type="protein sequence ID" value="WQQ26813.1"/>
    <property type="molecule type" value="Genomic_DNA"/>
</dbReference>
<protein>
    <submittedName>
        <fullName evidence="5">Recombinase family protein</fullName>
    </submittedName>
</protein>
<evidence type="ECO:0000259" key="3">
    <source>
        <dbReference type="PROSITE" id="PS51736"/>
    </source>
</evidence>
<feature type="domain" description="Resolvase/invertase-type recombinase catalytic" evidence="3">
    <location>
        <begin position="4"/>
        <end position="152"/>
    </location>
</feature>
<dbReference type="Pfam" id="PF07508">
    <property type="entry name" value="Recombinase"/>
    <property type="match status" value="1"/>
</dbReference>
<evidence type="ECO:0000256" key="2">
    <source>
        <dbReference type="SAM" id="MobiDB-lite"/>
    </source>
</evidence>
<organism evidence="5 6">
    <name type="scientific">Nocardioides bizhenqiangii</name>
    <dbReference type="NCBI Taxonomy" id="3095076"/>
    <lineage>
        <taxon>Bacteria</taxon>
        <taxon>Bacillati</taxon>
        <taxon>Actinomycetota</taxon>
        <taxon>Actinomycetes</taxon>
        <taxon>Propionibacteriales</taxon>
        <taxon>Nocardioidaceae</taxon>
        <taxon>Nocardioides</taxon>
    </lineage>
</organism>
<dbReference type="Pfam" id="PF13408">
    <property type="entry name" value="Zn_ribbon_recom"/>
    <property type="match status" value="1"/>
</dbReference>
<evidence type="ECO:0000256" key="1">
    <source>
        <dbReference type="SAM" id="Coils"/>
    </source>
</evidence>
<dbReference type="CDD" id="cd00338">
    <property type="entry name" value="Ser_Recombinase"/>
    <property type="match status" value="1"/>
</dbReference>
<dbReference type="PANTHER" id="PTHR30461:SF23">
    <property type="entry name" value="DNA RECOMBINASE-RELATED"/>
    <property type="match status" value="1"/>
</dbReference>
<dbReference type="InterPro" id="IPR038109">
    <property type="entry name" value="DNA_bind_recomb_sf"/>
</dbReference>
<dbReference type="Pfam" id="PF00239">
    <property type="entry name" value="Resolvase"/>
    <property type="match status" value="1"/>
</dbReference>
<keyword evidence="6" id="KW-1185">Reference proteome</keyword>
<dbReference type="PROSITE" id="PS51736">
    <property type="entry name" value="RECOMBINASES_3"/>
    <property type="match status" value="1"/>
</dbReference>
<evidence type="ECO:0000313" key="5">
    <source>
        <dbReference type="EMBL" id="WQQ26813.1"/>
    </source>
</evidence>
<feature type="coiled-coil region" evidence="1">
    <location>
        <begin position="368"/>
        <end position="416"/>
    </location>
</feature>